<feature type="domain" description="SCP" evidence="6">
    <location>
        <begin position="2"/>
        <end position="132"/>
    </location>
</feature>
<dbReference type="GO" id="GO:0098542">
    <property type="term" value="P:defense response to other organism"/>
    <property type="evidence" value="ECO:0007669"/>
    <property type="project" value="UniProtKB-ARBA"/>
</dbReference>
<comment type="similarity">
    <text evidence="2">Belongs to the CRISP family.</text>
</comment>
<dbReference type="InterPro" id="IPR001283">
    <property type="entry name" value="CRISP-related"/>
</dbReference>
<evidence type="ECO:0000256" key="5">
    <source>
        <dbReference type="ARBA" id="ARBA00023265"/>
    </source>
</evidence>
<protein>
    <recommendedName>
        <fullName evidence="6">SCP domain-containing protein</fullName>
    </recommendedName>
</protein>
<dbReference type="FunFam" id="3.40.33.10:FF:000006">
    <property type="entry name" value="Putative pathogenesis-related protein 1"/>
    <property type="match status" value="1"/>
</dbReference>
<evidence type="ECO:0000256" key="3">
    <source>
        <dbReference type="ARBA" id="ARBA00022729"/>
    </source>
</evidence>
<dbReference type="PRINTS" id="PR00838">
    <property type="entry name" value="V5ALLERGEN"/>
</dbReference>
<dbReference type="EMBL" id="LR862146">
    <property type="protein sequence ID" value="CAD1827879.1"/>
    <property type="molecule type" value="Genomic_DNA"/>
</dbReference>
<proteinExistence type="inferred from homology"/>
<gene>
    <name evidence="7" type="ORF">CB5_LOCUS11090</name>
</gene>
<dbReference type="AlphaFoldDB" id="A0A6V7PAM1"/>
<evidence type="ECO:0000259" key="6">
    <source>
        <dbReference type="SMART" id="SM00198"/>
    </source>
</evidence>
<organism evidence="7">
    <name type="scientific">Ananas comosus var. bracteatus</name>
    <name type="common">red pineapple</name>
    <dbReference type="NCBI Taxonomy" id="296719"/>
    <lineage>
        <taxon>Eukaryota</taxon>
        <taxon>Viridiplantae</taxon>
        <taxon>Streptophyta</taxon>
        <taxon>Embryophyta</taxon>
        <taxon>Tracheophyta</taxon>
        <taxon>Spermatophyta</taxon>
        <taxon>Magnoliopsida</taxon>
        <taxon>Liliopsida</taxon>
        <taxon>Poales</taxon>
        <taxon>Bromeliaceae</taxon>
        <taxon>Bromelioideae</taxon>
        <taxon>Ananas</taxon>
    </lineage>
</organism>
<keyword evidence="4" id="KW-1015">Disulfide bond</keyword>
<dbReference type="Pfam" id="PF00188">
    <property type="entry name" value="CAP"/>
    <property type="match status" value="1"/>
</dbReference>
<dbReference type="SUPFAM" id="SSF55797">
    <property type="entry name" value="PR-1-like"/>
    <property type="match status" value="1"/>
</dbReference>
<evidence type="ECO:0000256" key="4">
    <source>
        <dbReference type="ARBA" id="ARBA00023157"/>
    </source>
</evidence>
<sequence length="136" mass="15011">MPQQFLVPHNLIRGSLGLPPLQWSDALAGYASWWASQRSGDCALVHSDSDYGENIFWGAGAEWQPGDAVAAWAAESSFYDYGSNSCQPDQDCSHYTQIVWRNSLRIGCAQIVCTTGDTFITCNYDPHGNVMGQRPF</sequence>
<dbReference type="PRINTS" id="PR00837">
    <property type="entry name" value="V5TPXLIKE"/>
</dbReference>
<name>A0A6V7PAM1_ANACO</name>
<dbReference type="GO" id="GO:0005576">
    <property type="term" value="C:extracellular region"/>
    <property type="evidence" value="ECO:0007669"/>
    <property type="project" value="InterPro"/>
</dbReference>
<dbReference type="InterPro" id="IPR002413">
    <property type="entry name" value="V5_allergen-like"/>
</dbReference>
<reference evidence="7" key="1">
    <citation type="submission" date="2020-07" db="EMBL/GenBank/DDBJ databases">
        <authorList>
            <person name="Lin J."/>
        </authorList>
    </citation>
    <scope>NUCLEOTIDE SEQUENCE</scope>
</reference>
<dbReference type="PANTHER" id="PTHR10334">
    <property type="entry name" value="CYSTEINE-RICH SECRETORY PROTEIN-RELATED"/>
    <property type="match status" value="1"/>
</dbReference>
<keyword evidence="5" id="KW-0568">Pathogenesis-related protein</keyword>
<accession>A0A6V7PAM1</accession>
<dbReference type="InterPro" id="IPR014044">
    <property type="entry name" value="CAP_dom"/>
</dbReference>
<dbReference type="InterPro" id="IPR018244">
    <property type="entry name" value="Allrgn_V5/Tpx1_CS"/>
</dbReference>
<evidence type="ECO:0000256" key="1">
    <source>
        <dbReference type="ARBA" id="ARBA00003143"/>
    </source>
</evidence>
<dbReference type="InterPro" id="IPR035940">
    <property type="entry name" value="CAP_sf"/>
</dbReference>
<evidence type="ECO:0000313" key="7">
    <source>
        <dbReference type="EMBL" id="CAD1827879.1"/>
    </source>
</evidence>
<evidence type="ECO:0000256" key="2">
    <source>
        <dbReference type="ARBA" id="ARBA00009923"/>
    </source>
</evidence>
<dbReference type="SMART" id="SM00198">
    <property type="entry name" value="SCP"/>
    <property type="match status" value="1"/>
</dbReference>
<keyword evidence="5" id="KW-0611">Plant defense</keyword>
<dbReference type="CDD" id="cd05381">
    <property type="entry name" value="CAP_PR-1"/>
    <property type="match status" value="1"/>
</dbReference>
<dbReference type="PROSITE" id="PS01010">
    <property type="entry name" value="CRISP_2"/>
    <property type="match status" value="1"/>
</dbReference>
<keyword evidence="3" id="KW-0732">Signal</keyword>
<comment type="function">
    <text evidence="1">Probably involved in the defense reaction of plants against pathogens.</text>
</comment>
<dbReference type="Gene3D" id="3.40.33.10">
    <property type="entry name" value="CAP"/>
    <property type="match status" value="1"/>
</dbReference>